<gene>
    <name evidence="2" type="ORF">FBUS_05669</name>
</gene>
<feature type="compositionally biased region" description="Polar residues" evidence="1">
    <location>
        <begin position="35"/>
        <end position="48"/>
    </location>
</feature>
<evidence type="ECO:0000313" key="3">
    <source>
        <dbReference type="Proteomes" id="UP000728185"/>
    </source>
</evidence>
<name>A0A8E0RQ82_9TREM</name>
<feature type="region of interest" description="Disordered" evidence="1">
    <location>
        <begin position="16"/>
        <end position="55"/>
    </location>
</feature>
<keyword evidence="3" id="KW-1185">Reference proteome</keyword>
<sequence length="245" mass="27811">MRTTYLVSVNHVSTADQSSVASDKPPLRDQPCHLSHSSESQNNISAYESSMPVPPRVIPENSEEYFGKMSSPVGCAACCMRKHRWTSCKRECFRSVDISIAPRLITNEERDISRYFHTPTSDCGDSTLCIHQALMNQMKYDNDEMHGTDILSDHTSPVSMTDTIPMELNLFTRGNTKASDSTSISPDILGPLPSNSFSKSRWKVIRTWNKLERVVHKIKRTARKLRPTRWLQHLAKLTKNTQQLS</sequence>
<reference evidence="2" key="1">
    <citation type="submission" date="2019-05" db="EMBL/GenBank/DDBJ databases">
        <title>Annotation for the trematode Fasciolopsis buski.</title>
        <authorList>
            <person name="Choi Y.-J."/>
        </authorList>
    </citation>
    <scope>NUCLEOTIDE SEQUENCE</scope>
    <source>
        <strain evidence="2">HT</strain>
        <tissue evidence="2">Whole worm</tissue>
    </source>
</reference>
<dbReference type="Proteomes" id="UP000728185">
    <property type="component" value="Unassembled WGS sequence"/>
</dbReference>
<evidence type="ECO:0000313" key="2">
    <source>
        <dbReference type="EMBL" id="KAA0188535.1"/>
    </source>
</evidence>
<organism evidence="2 3">
    <name type="scientific">Fasciolopsis buskii</name>
    <dbReference type="NCBI Taxonomy" id="27845"/>
    <lineage>
        <taxon>Eukaryota</taxon>
        <taxon>Metazoa</taxon>
        <taxon>Spiralia</taxon>
        <taxon>Lophotrochozoa</taxon>
        <taxon>Platyhelminthes</taxon>
        <taxon>Trematoda</taxon>
        <taxon>Digenea</taxon>
        <taxon>Plagiorchiida</taxon>
        <taxon>Echinostomata</taxon>
        <taxon>Echinostomatoidea</taxon>
        <taxon>Fasciolidae</taxon>
        <taxon>Fasciolopsis</taxon>
    </lineage>
</organism>
<dbReference type="OrthoDB" id="6286844at2759"/>
<proteinExistence type="predicted"/>
<protein>
    <submittedName>
        <fullName evidence="2">Uncharacterized protein</fullName>
    </submittedName>
</protein>
<dbReference type="EMBL" id="LUCM01008357">
    <property type="protein sequence ID" value="KAA0188535.1"/>
    <property type="molecule type" value="Genomic_DNA"/>
</dbReference>
<evidence type="ECO:0000256" key="1">
    <source>
        <dbReference type="SAM" id="MobiDB-lite"/>
    </source>
</evidence>
<comment type="caution">
    <text evidence="2">The sequence shown here is derived from an EMBL/GenBank/DDBJ whole genome shotgun (WGS) entry which is preliminary data.</text>
</comment>
<accession>A0A8E0RQ82</accession>
<dbReference type="AlphaFoldDB" id="A0A8E0RQ82"/>